<name>A0A835TZF2_9PASS</name>
<reference evidence="2" key="3">
    <citation type="submission" date="2022-01" db="EMBL/GenBank/DDBJ databases">
        <authorList>
            <person name="Rubenstein D.R."/>
        </authorList>
    </citation>
    <scope>NUCLEOTIDE SEQUENCE</scope>
    <source>
        <strain evidence="2">SS15</strain>
        <tissue evidence="2">Liver</tissue>
    </source>
</reference>
<evidence type="ECO:0000313" key="3">
    <source>
        <dbReference type="Proteomes" id="UP000618051"/>
    </source>
</evidence>
<accession>A0A835TZF2</accession>
<organism evidence="1">
    <name type="scientific">Lamprotornis superbus</name>
    <dbReference type="NCBI Taxonomy" id="245042"/>
    <lineage>
        <taxon>Eukaryota</taxon>
        <taxon>Metazoa</taxon>
        <taxon>Chordata</taxon>
        <taxon>Craniata</taxon>
        <taxon>Vertebrata</taxon>
        <taxon>Euteleostomi</taxon>
        <taxon>Archelosauria</taxon>
        <taxon>Archosauria</taxon>
        <taxon>Dinosauria</taxon>
        <taxon>Saurischia</taxon>
        <taxon>Theropoda</taxon>
        <taxon>Coelurosauria</taxon>
        <taxon>Aves</taxon>
        <taxon>Neognathae</taxon>
        <taxon>Neoaves</taxon>
        <taxon>Telluraves</taxon>
        <taxon>Australaves</taxon>
        <taxon>Passeriformes</taxon>
        <taxon>Sturnidae</taxon>
        <taxon>Lamprotornis</taxon>
    </lineage>
</organism>
<reference evidence="1" key="1">
    <citation type="submission" date="2020-10" db="EMBL/GenBank/DDBJ databases">
        <title>Feather gene expression reveals the developmental basis of iridescence in African starlings.</title>
        <authorList>
            <person name="Rubenstein D.R."/>
        </authorList>
    </citation>
    <scope>NUCLEOTIDE SEQUENCE</scope>
    <source>
        <strain evidence="1">SS15</strain>
        <tissue evidence="1">Liver</tissue>
    </source>
</reference>
<reference evidence="2 3" key="2">
    <citation type="journal article" date="2021" name="J. Hered.">
        <title>Feather Gene Expression Elucidates the Developmental Basis of Plumage Iridescence in African Starlings.</title>
        <authorList>
            <person name="Rubenstein D.R."/>
            <person name="Corvelo A."/>
            <person name="MacManes M.D."/>
            <person name="Maia R."/>
            <person name="Narzisi G."/>
            <person name="Rousaki A."/>
            <person name="Vandenabeele P."/>
            <person name="Shawkey M.D."/>
            <person name="Solomon J."/>
        </authorList>
    </citation>
    <scope>NUCLEOTIDE SEQUENCE [LARGE SCALE GENOMIC DNA]</scope>
    <source>
        <strain evidence="2">SS15</strain>
    </source>
</reference>
<comment type="caution">
    <text evidence="1">The sequence shown here is derived from an EMBL/GenBank/DDBJ whole genome shotgun (WGS) entry which is preliminary data.</text>
</comment>
<keyword evidence="3" id="KW-1185">Reference proteome</keyword>
<dbReference type="EMBL" id="JADDUC010000013">
    <property type="protein sequence ID" value="KAG0128771.1"/>
    <property type="molecule type" value="Genomic_DNA"/>
</dbReference>
<dbReference type="AlphaFoldDB" id="A0A835TZF2"/>
<sequence length="64" mass="7505">MLKLLGLKEMKRCLMVVDLNTFLMVEREFLLYIMLILKMLPNTLASSQALVLQENLLYMKNSKL</sequence>
<evidence type="ECO:0000313" key="2">
    <source>
        <dbReference type="EMBL" id="KAI1237131.1"/>
    </source>
</evidence>
<gene>
    <name evidence="2" type="ORF">IHE44_0014386</name>
    <name evidence="1" type="ORF">IHE44_001725</name>
</gene>
<dbReference type="Proteomes" id="UP000618051">
    <property type="component" value="Unassembled WGS sequence"/>
</dbReference>
<dbReference type="EMBL" id="JADDUC020000008">
    <property type="protein sequence ID" value="KAI1237131.1"/>
    <property type="molecule type" value="Genomic_DNA"/>
</dbReference>
<evidence type="ECO:0000313" key="1">
    <source>
        <dbReference type="EMBL" id="KAG0128771.1"/>
    </source>
</evidence>
<proteinExistence type="predicted"/>
<protein>
    <submittedName>
        <fullName evidence="1">Uncharacterized protein</fullName>
    </submittedName>
</protein>